<accession>J4V0L3</accession>
<reference evidence="3 4" key="1">
    <citation type="journal article" date="2012" name="ISME J.">
        <title>Genomic insights to SAR86, an abundant and uncultivated marine bacterial lineage.</title>
        <authorList>
            <person name="Dupont C.L."/>
            <person name="Rusch D.B."/>
            <person name="Yooseph S."/>
            <person name="Lombardo M.J."/>
            <person name="Richter R.A."/>
            <person name="Valas R."/>
            <person name="Novotny M."/>
            <person name="Yee-Greenbaum J."/>
            <person name="Selengut J.D."/>
            <person name="Haft D.H."/>
            <person name="Halpern A.L."/>
            <person name="Lasken R.S."/>
            <person name="Nealson K."/>
            <person name="Friedman R."/>
            <person name="Venter J.C."/>
        </authorList>
    </citation>
    <scope>NUCLEOTIDE SEQUENCE [LARGE SCALE GENOMIC DNA]</scope>
</reference>
<dbReference type="Pfam" id="PF13173">
    <property type="entry name" value="AAA_14"/>
    <property type="match status" value="1"/>
</dbReference>
<organism evidence="3 4">
    <name type="scientific">SAR86 cluster bacterium SAR86A</name>
    <dbReference type="NCBI Taxonomy" id="1123866"/>
    <lineage>
        <taxon>Bacteria</taxon>
        <taxon>Pseudomonadati</taxon>
        <taxon>Pseudomonadota</taxon>
        <taxon>Gammaproteobacteria</taxon>
        <taxon>SAR86 cluster</taxon>
    </lineage>
</organism>
<dbReference type="STRING" id="1123866.NT01SARS_0644"/>
<evidence type="ECO:0000313" key="3">
    <source>
        <dbReference type="EMBL" id="EJP72152.1"/>
    </source>
</evidence>
<dbReference type="PANTHER" id="PTHR30050:SF5">
    <property type="entry name" value="DNAA REGULATORY INACTIVATOR HDA"/>
    <property type="match status" value="1"/>
</dbReference>
<dbReference type="InterPro" id="IPR041682">
    <property type="entry name" value="AAA_14"/>
</dbReference>
<feature type="domain" description="Hda lid" evidence="2">
    <location>
        <begin position="165"/>
        <end position="224"/>
    </location>
</feature>
<dbReference type="Gene3D" id="1.10.8.60">
    <property type="match status" value="1"/>
</dbReference>
<evidence type="ECO:0000313" key="4">
    <source>
        <dbReference type="Proteomes" id="UP000010305"/>
    </source>
</evidence>
<dbReference type="InterPro" id="IPR027417">
    <property type="entry name" value="P-loop_NTPase"/>
</dbReference>
<dbReference type="Proteomes" id="UP000010305">
    <property type="component" value="Unassembled WGS sequence"/>
</dbReference>
<feature type="domain" description="AAA" evidence="1">
    <location>
        <begin position="42"/>
        <end position="160"/>
    </location>
</feature>
<dbReference type="AlphaFoldDB" id="J4V0L3"/>
<dbReference type="SUPFAM" id="SSF52540">
    <property type="entry name" value="P-loop containing nucleoside triphosphate hydrolases"/>
    <property type="match status" value="1"/>
</dbReference>
<dbReference type="Pfam" id="PF22688">
    <property type="entry name" value="Hda_lid"/>
    <property type="match status" value="1"/>
</dbReference>
<gene>
    <name evidence="3" type="ORF">NT01SARS_0644</name>
</gene>
<dbReference type="GO" id="GO:0006270">
    <property type="term" value="P:DNA replication initiation"/>
    <property type="evidence" value="ECO:0007669"/>
    <property type="project" value="TreeGrafter"/>
</dbReference>
<dbReference type="GO" id="GO:0032297">
    <property type="term" value="P:negative regulation of DNA-templated DNA replication initiation"/>
    <property type="evidence" value="ECO:0007669"/>
    <property type="project" value="TreeGrafter"/>
</dbReference>
<dbReference type="PANTHER" id="PTHR30050">
    <property type="entry name" value="CHROMOSOMAL REPLICATION INITIATOR PROTEIN DNAA"/>
    <property type="match status" value="1"/>
</dbReference>
<name>J4V0L3_9GAMM</name>
<protein>
    <submittedName>
        <fullName evidence="3">Putative DnaA-like protein hda</fullName>
    </submittedName>
</protein>
<sequence length="225" mass="25769">MNKPKQLTFPWSKPNKSSLDEFYFDEANHELKKILDTDDDTFLYGIKKTGKTYLLQALCNKYADIDKMSLYLPLAEASQLDAKILDGVEHMDIICVDDIDLIEGFKNWETAIFNLINNCQTSGCRLIFGSSKNSSTINFSLNDLKSRVRKIDQIEVFPISDSNLSSAFEEISKHRSIIIGDKELNYLLTYTERSISSLTNILNKLDELSIQQKRKITIPLIKEII</sequence>
<dbReference type="Gene3D" id="3.40.50.300">
    <property type="entry name" value="P-loop containing nucleotide triphosphate hydrolases"/>
    <property type="match status" value="1"/>
</dbReference>
<dbReference type="EMBL" id="JH611156">
    <property type="protein sequence ID" value="EJP72152.1"/>
    <property type="molecule type" value="Genomic_DNA"/>
</dbReference>
<dbReference type="InterPro" id="IPR055199">
    <property type="entry name" value="Hda_lid"/>
</dbReference>
<evidence type="ECO:0000259" key="1">
    <source>
        <dbReference type="Pfam" id="PF13173"/>
    </source>
</evidence>
<dbReference type="HOGENOM" id="CLU_072265_1_1_6"/>
<proteinExistence type="predicted"/>
<evidence type="ECO:0000259" key="2">
    <source>
        <dbReference type="Pfam" id="PF22688"/>
    </source>
</evidence>